<feature type="domain" description="Peptidase C1A papain C-terminal" evidence="3">
    <location>
        <begin position="8"/>
        <end position="211"/>
    </location>
</feature>
<dbReference type="SMART" id="SM00645">
    <property type="entry name" value="Pept_C1"/>
    <property type="match status" value="1"/>
</dbReference>
<evidence type="ECO:0000259" key="3">
    <source>
        <dbReference type="SMART" id="SM00645"/>
    </source>
</evidence>
<dbReference type="Pfam" id="PF00112">
    <property type="entry name" value="Peptidase_C1"/>
    <property type="match status" value="1"/>
</dbReference>
<dbReference type="Proteomes" id="UP000054047">
    <property type="component" value="Unassembled WGS sequence"/>
</dbReference>
<dbReference type="GO" id="GO:0006508">
    <property type="term" value="P:proteolysis"/>
    <property type="evidence" value="ECO:0007669"/>
    <property type="project" value="UniProtKB-KW"/>
</dbReference>
<dbReference type="OrthoDB" id="5847537at2759"/>
<dbReference type="InterPro" id="IPR038765">
    <property type="entry name" value="Papain-like_cys_pep_sf"/>
</dbReference>
<keyword evidence="4" id="KW-0645">Protease</keyword>
<dbReference type="InterPro" id="IPR000668">
    <property type="entry name" value="Peptidase_C1A_C"/>
</dbReference>
<dbReference type="AlphaFoldDB" id="A0A0C2HEZ8"/>
<dbReference type="InterPro" id="IPR013128">
    <property type="entry name" value="Peptidase_C1A"/>
</dbReference>
<dbReference type="InterPro" id="IPR025661">
    <property type="entry name" value="Pept_asp_AS"/>
</dbReference>
<organism evidence="4 5">
    <name type="scientific">Ancylostoma duodenale</name>
    <dbReference type="NCBI Taxonomy" id="51022"/>
    <lineage>
        <taxon>Eukaryota</taxon>
        <taxon>Metazoa</taxon>
        <taxon>Ecdysozoa</taxon>
        <taxon>Nematoda</taxon>
        <taxon>Chromadorea</taxon>
        <taxon>Rhabditida</taxon>
        <taxon>Rhabditina</taxon>
        <taxon>Rhabditomorpha</taxon>
        <taxon>Strongyloidea</taxon>
        <taxon>Ancylostomatidae</taxon>
        <taxon>Ancylostomatinae</taxon>
        <taxon>Ancylostoma</taxon>
    </lineage>
</organism>
<dbReference type="PANTHER" id="PTHR12411">
    <property type="entry name" value="CYSTEINE PROTEASE FAMILY C1-RELATED"/>
    <property type="match status" value="1"/>
</dbReference>
<dbReference type="EMBL" id="KN726462">
    <property type="protein sequence ID" value="KIH68116.1"/>
    <property type="molecule type" value="Genomic_DNA"/>
</dbReference>
<evidence type="ECO:0000256" key="1">
    <source>
        <dbReference type="ARBA" id="ARBA00008455"/>
    </source>
</evidence>
<accession>A0A0C2HEZ8</accession>
<keyword evidence="4" id="KW-0378">Hydrolase</keyword>
<dbReference type="Gene3D" id="3.90.70.10">
    <property type="entry name" value="Cysteine proteinases"/>
    <property type="match status" value="1"/>
</dbReference>
<proteinExistence type="inferred from homology"/>
<dbReference type="GO" id="GO:0008234">
    <property type="term" value="F:cysteine-type peptidase activity"/>
    <property type="evidence" value="ECO:0007669"/>
    <property type="project" value="InterPro"/>
</dbReference>
<dbReference type="SUPFAM" id="SSF54001">
    <property type="entry name" value="Cysteine proteinases"/>
    <property type="match status" value="1"/>
</dbReference>
<dbReference type="PROSITE" id="PS00640">
    <property type="entry name" value="THIOL_PROTEASE_ASN"/>
    <property type="match status" value="1"/>
</dbReference>
<dbReference type="InterPro" id="IPR025660">
    <property type="entry name" value="Pept_his_AS"/>
</dbReference>
<keyword evidence="5" id="KW-1185">Reference proteome</keyword>
<comment type="similarity">
    <text evidence="1">Belongs to the peptidase C1 family.</text>
</comment>
<dbReference type="PROSITE" id="PS00639">
    <property type="entry name" value="THIOL_PROTEASE_HIS"/>
    <property type="match status" value="1"/>
</dbReference>
<evidence type="ECO:0000313" key="5">
    <source>
        <dbReference type="Proteomes" id="UP000054047"/>
    </source>
</evidence>
<reference evidence="4 5" key="1">
    <citation type="submission" date="2013-12" db="EMBL/GenBank/DDBJ databases">
        <title>Draft genome of the parsitic nematode Ancylostoma duodenale.</title>
        <authorList>
            <person name="Mitreva M."/>
        </authorList>
    </citation>
    <scope>NUCLEOTIDE SEQUENCE [LARGE SCALE GENOMIC DNA]</scope>
    <source>
        <strain evidence="4 5">Zhejiang</strain>
    </source>
</reference>
<keyword evidence="2" id="KW-1015">Disulfide bond</keyword>
<evidence type="ECO:0000256" key="2">
    <source>
        <dbReference type="ARBA" id="ARBA00023157"/>
    </source>
</evidence>
<name>A0A0C2HEZ8_9BILA</name>
<sequence>MSPSKSGTSERNDMRVTMCKALTKGYAILAPAFRHRYLGMLWSILWKGGVCKPYAFYPCGNHTNEKWYGECPSSYWPTPKCRTVCKYGYRKPYEQDKYYAKSAYTLPKDEAAIRKEIMENGPVQATFTVYQDFYLYRKGIYKHMGGWKTGAHAVKILGWGTEKITNSTHTIDVPYWLIANSWNVDWGEQGYFRMIRGEDNCGIESSVTVGIMVA</sequence>
<gene>
    <name evidence="4" type="ORF">ANCDUO_01554</name>
</gene>
<protein>
    <submittedName>
        <fullName evidence="4">Papain family cysteine protease</fullName>
    </submittedName>
</protein>
<evidence type="ECO:0000313" key="4">
    <source>
        <dbReference type="EMBL" id="KIH68116.1"/>
    </source>
</evidence>